<keyword evidence="2" id="KW-1185">Reference proteome</keyword>
<dbReference type="Proteomes" id="UP000814033">
    <property type="component" value="Unassembled WGS sequence"/>
</dbReference>
<dbReference type="EMBL" id="MU275912">
    <property type="protein sequence ID" value="KAI0047053.1"/>
    <property type="molecule type" value="Genomic_DNA"/>
</dbReference>
<accession>A0ACB8RSH6</accession>
<evidence type="ECO:0000313" key="1">
    <source>
        <dbReference type="EMBL" id="KAI0047053.1"/>
    </source>
</evidence>
<comment type="caution">
    <text evidence="1">The sequence shown here is derived from an EMBL/GenBank/DDBJ whole genome shotgun (WGS) entry which is preliminary data.</text>
</comment>
<reference evidence="1" key="2">
    <citation type="journal article" date="2022" name="New Phytol.">
        <title>Evolutionary transition to the ectomycorrhizal habit in the genomes of a hyperdiverse lineage of mushroom-forming fungi.</title>
        <authorList>
            <person name="Looney B."/>
            <person name="Miyauchi S."/>
            <person name="Morin E."/>
            <person name="Drula E."/>
            <person name="Courty P.E."/>
            <person name="Kohler A."/>
            <person name="Kuo A."/>
            <person name="LaButti K."/>
            <person name="Pangilinan J."/>
            <person name="Lipzen A."/>
            <person name="Riley R."/>
            <person name="Andreopoulos W."/>
            <person name="He G."/>
            <person name="Johnson J."/>
            <person name="Nolan M."/>
            <person name="Tritt A."/>
            <person name="Barry K.W."/>
            <person name="Grigoriev I.V."/>
            <person name="Nagy L.G."/>
            <person name="Hibbett D."/>
            <person name="Henrissat B."/>
            <person name="Matheny P.B."/>
            <person name="Labbe J."/>
            <person name="Martin F.M."/>
        </authorList>
    </citation>
    <scope>NUCLEOTIDE SEQUENCE</scope>
    <source>
        <strain evidence="1">FP105234-sp</strain>
    </source>
</reference>
<reference evidence="1" key="1">
    <citation type="submission" date="2021-02" db="EMBL/GenBank/DDBJ databases">
        <authorList>
            <consortium name="DOE Joint Genome Institute"/>
            <person name="Ahrendt S."/>
            <person name="Looney B.P."/>
            <person name="Miyauchi S."/>
            <person name="Morin E."/>
            <person name="Drula E."/>
            <person name="Courty P.E."/>
            <person name="Chicoki N."/>
            <person name="Fauchery L."/>
            <person name="Kohler A."/>
            <person name="Kuo A."/>
            <person name="Labutti K."/>
            <person name="Pangilinan J."/>
            <person name="Lipzen A."/>
            <person name="Riley R."/>
            <person name="Andreopoulos W."/>
            <person name="He G."/>
            <person name="Johnson J."/>
            <person name="Barry K.W."/>
            <person name="Grigoriev I.V."/>
            <person name="Nagy L."/>
            <person name="Hibbett D."/>
            <person name="Henrissat B."/>
            <person name="Matheny P.B."/>
            <person name="Labbe J."/>
            <person name="Martin F."/>
        </authorList>
    </citation>
    <scope>NUCLEOTIDE SEQUENCE</scope>
    <source>
        <strain evidence="1">FP105234-sp</strain>
    </source>
</reference>
<proteinExistence type="predicted"/>
<name>A0ACB8RSH6_9AGAM</name>
<sequence length="201" mass="22279">MRLQRPVPRVDRRVSARRRWRPSYSHTPCRGAPFCLERAQLGADEMPLRALRAPILAAWRRRASWIAPSSKLSCTCPCAAPDLSGPCVPAYLPPRSHADYDAPADALGPLPRAACRSPQRTADNTRWPTAHKARRSGAGCERCSGVSQRLGWPAFVWKLGVPKDEVPVRPLPRQGARRRQRKYQGETALDRATSRGGLCGV</sequence>
<protein>
    <submittedName>
        <fullName evidence="1">Uncharacterized protein</fullName>
    </submittedName>
</protein>
<evidence type="ECO:0000313" key="2">
    <source>
        <dbReference type="Proteomes" id="UP000814033"/>
    </source>
</evidence>
<gene>
    <name evidence="1" type="ORF">FA95DRAFT_1289121</name>
</gene>
<organism evidence="1 2">
    <name type="scientific">Auriscalpium vulgare</name>
    <dbReference type="NCBI Taxonomy" id="40419"/>
    <lineage>
        <taxon>Eukaryota</taxon>
        <taxon>Fungi</taxon>
        <taxon>Dikarya</taxon>
        <taxon>Basidiomycota</taxon>
        <taxon>Agaricomycotina</taxon>
        <taxon>Agaricomycetes</taxon>
        <taxon>Russulales</taxon>
        <taxon>Auriscalpiaceae</taxon>
        <taxon>Auriscalpium</taxon>
    </lineage>
</organism>